<dbReference type="EMBL" id="KJ507100">
    <property type="protein sequence ID" value="AHZ95072.1"/>
    <property type="molecule type" value="Genomic_DNA"/>
</dbReference>
<dbReference type="RefSeq" id="YP_009043587.1">
    <property type="nucleotide sequence ID" value="NC_024365.1"/>
</dbReference>
<organism evidence="1 2">
    <name type="scientific">Pseudomonas phage phiPSA1</name>
    <dbReference type="NCBI Taxonomy" id="1500757"/>
    <lineage>
        <taxon>Viruses</taxon>
        <taxon>Duplodnaviria</taxon>
        <taxon>Heunggongvirae</taxon>
        <taxon>Uroviricota</taxon>
        <taxon>Caudoviricetes</taxon>
        <taxon>Readingvirus</taxon>
        <taxon>Readingvirus PSA1</taxon>
    </lineage>
</organism>
<dbReference type="OrthoDB" id="13789at10239"/>
<name>A0A059VG13_9CAUD</name>
<reference evidence="1 2" key="1">
    <citation type="journal article" date="2014" name="J. Basic Microbiol.">
        <title>Isolation and partial characterization of bacteriophages infecting Pseudomonas syringae pv. actinidiae, causal agent of kiwifruit bacterial canker.</title>
        <authorList>
            <person name="Di Lallo G."/>
            <person name="Evangelisti M."/>
            <person name="Mancuso F."/>
            <person name="Ferrante P."/>
            <person name="Marcelletti S."/>
            <person name="Tinari A."/>
            <person name="Superti F."/>
            <person name="Migliore L."/>
            <person name="D'Addabbo P."/>
            <person name="Frezza D."/>
            <person name="Scortichini M."/>
            <person name="Thaller M.C."/>
        </authorList>
    </citation>
    <scope>NUCLEOTIDE SEQUENCE [LARGE SCALE GENOMIC DNA]</scope>
</reference>
<keyword evidence="2" id="KW-1185">Reference proteome</keyword>
<dbReference type="Pfam" id="PF05772">
    <property type="entry name" value="NinB"/>
    <property type="match status" value="1"/>
</dbReference>
<evidence type="ECO:0000313" key="1">
    <source>
        <dbReference type="EMBL" id="AHZ95072.1"/>
    </source>
</evidence>
<dbReference type="InterPro" id="IPR008711">
    <property type="entry name" value="Recombinase_NinB"/>
</dbReference>
<dbReference type="KEGG" id="vg:19685475"/>
<dbReference type="InterPro" id="IPR036619">
    <property type="entry name" value="NinB_sf"/>
</dbReference>
<dbReference type="Gene3D" id="1.10.3790.10">
    <property type="entry name" value="NinB"/>
    <property type="match status" value="1"/>
</dbReference>
<sequence>MRSWGWLMTEFAIRSTQDLNRLYGALHAIDLTKPKVVVIKDEKRPDVLNRKMWAMLRDVSEQVEWYGKKLTSEDWKCLFSASVEKQRAEPGLDGGFVVMATSTRKQSAKWFSDLFEVIHAFGAERGVRWTEADRWGGRY</sequence>
<accession>A0A059VG13</accession>
<proteinExistence type="predicted"/>
<dbReference type="SUPFAM" id="SSF103370">
    <property type="entry name" value="NinB"/>
    <property type="match status" value="1"/>
</dbReference>
<protein>
    <submittedName>
        <fullName evidence="1">NinB</fullName>
    </submittedName>
</protein>
<evidence type="ECO:0000313" key="2">
    <source>
        <dbReference type="Proteomes" id="UP000203458"/>
    </source>
</evidence>
<dbReference type="GeneID" id="19685475"/>
<dbReference type="Proteomes" id="UP000203458">
    <property type="component" value="Segment"/>
</dbReference>